<dbReference type="PANTHER" id="PTHR12199">
    <property type="entry name" value="INTERPHOTORECEPTOR MATRIX PROTEOGLYCAN"/>
    <property type="match status" value="1"/>
</dbReference>
<evidence type="ECO:0000256" key="16">
    <source>
        <dbReference type="ARBA" id="ARBA00045407"/>
    </source>
</evidence>
<dbReference type="PROSITE" id="PS50024">
    <property type="entry name" value="SEA"/>
    <property type="match status" value="2"/>
</dbReference>
<dbReference type="GeneID" id="113085596"/>
<feature type="compositionally biased region" description="Polar residues" evidence="18">
    <location>
        <begin position="560"/>
        <end position="575"/>
    </location>
</feature>
<evidence type="ECO:0000256" key="7">
    <source>
        <dbReference type="ARBA" id="ARBA00022729"/>
    </source>
</evidence>
<name>A0A6P6NPQ8_CARAU</name>
<keyword evidence="9" id="KW-0730">Sialic acid</keyword>
<protein>
    <recommendedName>
        <fullName evidence="14">Interphotoreceptor matrix proteoglycan 1</fullName>
    </recommendedName>
    <alternativeName>
        <fullName evidence="15">Sialoprotein associated with cones and rods</fullName>
    </alternativeName>
</protein>
<feature type="compositionally biased region" description="Polar residues" evidence="18">
    <location>
        <begin position="681"/>
        <end position="690"/>
    </location>
</feature>
<keyword evidence="12" id="KW-0966">Cell projection</keyword>
<keyword evidence="6" id="KW-0358">Heparin-binding</keyword>
<evidence type="ECO:0000256" key="19">
    <source>
        <dbReference type="SAM" id="Phobius"/>
    </source>
</evidence>
<evidence type="ECO:0000256" key="14">
    <source>
        <dbReference type="ARBA" id="ARBA00040753"/>
    </source>
</evidence>
<feature type="compositionally biased region" description="Acidic residues" evidence="18">
    <location>
        <begin position="657"/>
        <end position="668"/>
    </location>
</feature>
<dbReference type="SUPFAM" id="SSF82671">
    <property type="entry name" value="SEA domain"/>
    <property type="match status" value="2"/>
</dbReference>
<comment type="caution">
    <text evidence="17">Lacks conserved residue(s) required for the propagation of feature annotation.</text>
</comment>
<evidence type="ECO:0000256" key="1">
    <source>
        <dbReference type="ARBA" id="ARBA00004437"/>
    </source>
</evidence>
<dbReference type="Pfam" id="PF01390">
    <property type="entry name" value="SEA"/>
    <property type="match status" value="1"/>
</dbReference>
<keyword evidence="22" id="KW-1185">Reference proteome</keyword>
<evidence type="ECO:0000256" key="3">
    <source>
        <dbReference type="ARBA" id="ARBA00004593"/>
    </source>
</evidence>
<feature type="domain" description="SEA" evidence="20">
    <location>
        <begin position="704"/>
        <end position="847"/>
    </location>
</feature>
<dbReference type="AlphaFoldDB" id="A0A6P6NPQ8"/>
<feature type="region of interest" description="Disordered" evidence="18">
    <location>
        <begin position="743"/>
        <end position="763"/>
    </location>
</feature>
<evidence type="ECO:0000313" key="23">
    <source>
        <dbReference type="RefSeq" id="XP_026110985.1"/>
    </source>
</evidence>
<keyword evidence="7" id="KW-0732">Signal</keyword>
<evidence type="ECO:0000256" key="9">
    <source>
        <dbReference type="ARBA" id="ARBA00022981"/>
    </source>
</evidence>
<evidence type="ECO:0000256" key="15">
    <source>
        <dbReference type="ARBA" id="ARBA00042018"/>
    </source>
</evidence>
<keyword evidence="19" id="KW-0812">Transmembrane</keyword>
<dbReference type="InterPro" id="IPR000742">
    <property type="entry name" value="EGF"/>
</dbReference>
<evidence type="ECO:0000259" key="21">
    <source>
        <dbReference type="PROSITE" id="PS50026"/>
    </source>
</evidence>
<feature type="region of interest" description="Disordered" evidence="18">
    <location>
        <begin position="632"/>
        <end position="690"/>
    </location>
</feature>
<evidence type="ECO:0000256" key="8">
    <source>
        <dbReference type="ARBA" id="ARBA00022737"/>
    </source>
</evidence>
<sequence>MEINSSTLGCEISRFGLSFLSNEQLYIQKDIIYCNMPLKTGLFLILFLFTLQATRIKELTADDLILRIRNVKYRHFLETPQPTKQLLDGRDSLSLDAHRAKRSALFSTGVKVCPQESMEEVITSHKAYYKLRVCQEAVWEAFQIFLDRVPDTMEYQQWVDACQRDSLCMEDLARNFSSTQEHLDMVASKVNAQDEQERALTPAPGEKCSKSPLELFIMDSDSETGAPDVVPQKLVEHTVEFSVTIVDPVYSALLRDPDSPQREDFTRNLHEKMLHVFDKLPGFKEIQELGFRTEGVAASYAVVFETDGTQAISDTDSTDKYGIEGVLKGMVVKALSEDTSLPVDVLSLTFEPDSSTAGKQESMRSSTEISKESIFLPGEISTQSTKANSEDTIAPCGSMGISFGDLGPDRTQTNSGEGTERSDIQKLDVISSHVPTQPVATELINRSHLEGSKTASLTTEVTSATEGLQGTTTVDYQSKWSEVKEDVGNEIVATAAPLELESFEVAKASTSTQPEIDFDITPAATPAEATSSILTSPTPTEPAKDVIFHEDDTIGPSEPLETSTEGPVESPTSIDLSDHVESVSATVDTLHRKVSPLGLTTPEPILPAALPSKLTPTEDLISHLTSDSFLDEEGQTVWTVSPPPHEDSTDIDRETQDVEQSDEEDDTLDPGSGFPSEVDENPQSSAHPLGYVTTSSVTASNHAKELVVFFSLRVTNMMFSEDLFNKSSPEYKSLENTFLELRQFSEPSDSPNPETSSQVTEREQKTLASIPLLPYLQSNLTGFKELEILNFKNGSVVVNSKMTLNKPLPDNVTETVQCVLEDFCKAESKRLDLEINSQSVDVEQADHADPCKFMGCNEFSRCVVNTLTSEPECLCDPGYSTVDGKPCTSICDLQPEHCLNGGLCEIIPGHGAACRCPLGKFWHYHGERCNELVSVPIDPLLFVACLVGSLSVVCAVISILIFINKKCIRTRKTIRLVRSQPAFPFGNTMRVNPVFENDDGVLTHVSSMLCPMSSDSASSQHSGQGTFRSLESLRLSIEIPRQLCTRRSEKFMSEMVDFHQCIPHNETCRRSSRSSCCFLRSPDSDSFEVTIL</sequence>
<dbReference type="GO" id="GO:0033165">
    <property type="term" value="C:interphotoreceptor matrix"/>
    <property type="evidence" value="ECO:0007669"/>
    <property type="project" value="UniProtKB-SubCell"/>
</dbReference>
<evidence type="ECO:0000256" key="5">
    <source>
        <dbReference type="ARBA" id="ARBA00022530"/>
    </source>
</evidence>
<evidence type="ECO:0000256" key="11">
    <source>
        <dbReference type="ARBA" id="ARBA00023180"/>
    </source>
</evidence>
<feature type="compositionally biased region" description="Polar residues" evidence="18">
    <location>
        <begin position="745"/>
        <end position="759"/>
    </location>
</feature>
<gene>
    <name evidence="23" type="primary">LOC113085596</name>
</gene>
<dbReference type="InterPro" id="IPR000082">
    <property type="entry name" value="SEA_dom"/>
</dbReference>
<dbReference type="InterPro" id="IPR039861">
    <property type="entry name" value="IMPG"/>
</dbReference>
<evidence type="ECO:0000256" key="17">
    <source>
        <dbReference type="PROSITE-ProRule" id="PRU00076"/>
    </source>
</evidence>
<keyword evidence="4" id="KW-0964">Secreted</keyword>
<accession>A0A6P6NPQ8</accession>
<keyword evidence="11" id="KW-0325">Glycoprotein</keyword>
<keyword evidence="8" id="KW-0677">Repeat</keyword>
<keyword evidence="19" id="KW-0472">Membrane</keyword>
<dbReference type="PANTHER" id="PTHR12199:SF3">
    <property type="entry name" value="INTERPHOTORECEPTOR MATRIX PROTEOGLYCAN 1"/>
    <property type="match status" value="1"/>
</dbReference>
<dbReference type="InterPro" id="IPR036364">
    <property type="entry name" value="SEA_dom_sf"/>
</dbReference>
<feature type="compositionally biased region" description="Basic and acidic residues" evidence="18">
    <location>
        <begin position="644"/>
        <end position="656"/>
    </location>
</feature>
<dbReference type="SMART" id="SM00200">
    <property type="entry name" value="SEA"/>
    <property type="match status" value="2"/>
</dbReference>
<evidence type="ECO:0000256" key="12">
    <source>
        <dbReference type="ARBA" id="ARBA00023273"/>
    </source>
</evidence>
<evidence type="ECO:0000256" key="18">
    <source>
        <dbReference type="SAM" id="MobiDB-lite"/>
    </source>
</evidence>
<dbReference type="KEGG" id="caua:113085596"/>
<organism evidence="22 23">
    <name type="scientific">Carassius auratus</name>
    <name type="common">Goldfish</name>
    <dbReference type="NCBI Taxonomy" id="7957"/>
    <lineage>
        <taxon>Eukaryota</taxon>
        <taxon>Metazoa</taxon>
        <taxon>Chordata</taxon>
        <taxon>Craniata</taxon>
        <taxon>Vertebrata</taxon>
        <taxon>Euteleostomi</taxon>
        <taxon>Actinopterygii</taxon>
        <taxon>Neopterygii</taxon>
        <taxon>Teleostei</taxon>
        <taxon>Ostariophysi</taxon>
        <taxon>Cypriniformes</taxon>
        <taxon>Cyprinidae</taxon>
        <taxon>Cyprininae</taxon>
        <taxon>Carassius</taxon>
    </lineage>
</organism>
<evidence type="ECO:0000256" key="2">
    <source>
        <dbReference type="ARBA" id="ARBA00004504"/>
    </source>
</evidence>
<dbReference type="GO" id="GO:0001750">
    <property type="term" value="C:photoreceptor outer segment"/>
    <property type="evidence" value="ECO:0007669"/>
    <property type="project" value="UniProtKB-SubCell"/>
</dbReference>
<evidence type="ECO:0000256" key="10">
    <source>
        <dbReference type="ARBA" id="ARBA00023170"/>
    </source>
</evidence>
<evidence type="ECO:0000256" key="13">
    <source>
        <dbReference type="ARBA" id="ARBA00023290"/>
    </source>
</evidence>
<feature type="region of interest" description="Disordered" evidence="18">
    <location>
        <begin position="400"/>
        <end position="420"/>
    </location>
</feature>
<keyword evidence="13" id="KW-0373">Hyaluronic acid</keyword>
<proteinExistence type="predicted"/>
<dbReference type="GO" id="GO:0001917">
    <property type="term" value="C:photoreceptor inner segment"/>
    <property type="evidence" value="ECO:0007669"/>
    <property type="project" value="UniProtKB-SubCell"/>
</dbReference>
<evidence type="ECO:0000313" key="22">
    <source>
        <dbReference type="Proteomes" id="UP000515129"/>
    </source>
</evidence>
<comment type="function">
    <text evidence="16">Chondroitin sulfate-, heparin- and hyaluronan-binding protein. May serve to form a basic macromolecular scaffold comprising the insoluble interphotoreceptor matrix.</text>
</comment>
<keyword evidence="10" id="KW-0675">Receptor</keyword>
<reference evidence="23" key="1">
    <citation type="submission" date="2025-08" db="UniProtKB">
        <authorList>
            <consortium name="RefSeq"/>
        </authorList>
    </citation>
    <scope>IDENTIFICATION</scope>
    <source>
        <strain evidence="23">Wakin</strain>
        <tissue evidence="23">Muscle</tissue>
    </source>
</reference>
<dbReference type="PROSITE" id="PS50026">
    <property type="entry name" value="EGF_3"/>
    <property type="match status" value="1"/>
</dbReference>
<feature type="domain" description="SEA" evidence="20">
    <location>
        <begin position="235"/>
        <end position="355"/>
    </location>
</feature>
<evidence type="ECO:0000259" key="20">
    <source>
        <dbReference type="PROSITE" id="PS50024"/>
    </source>
</evidence>
<dbReference type="RefSeq" id="XP_026110985.1">
    <property type="nucleotide sequence ID" value="XM_026255200.1"/>
</dbReference>
<dbReference type="Proteomes" id="UP000515129">
    <property type="component" value="Unplaced"/>
</dbReference>
<dbReference type="GO" id="GO:0008201">
    <property type="term" value="F:heparin binding"/>
    <property type="evidence" value="ECO:0007669"/>
    <property type="project" value="UniProtKB-KW"/>
</dbReference>
<dbReference type="OrthoDB" id="8960773at2759"/>
<keyword evidence="17" id="KW-0245">EGF-like domain</keyword>
<feature type="region of interest" description="Disordered" evidence="18">
    <location>
        <begin position="552"/>
        <end position="575"/>
    </location>
</feature>
<feature type="domain" description="EGF-like" evidence="21">
    <location>
        <begin position="888"/>
        <end position="930"/>
    </location>
</feature>
<evidence type="ECO:0000256" key="6">
    <source>
        <dbReference type="ARBA" id="ARBA00022674"/>
    </source>
</evidence>
<evidence type="ECO:0000256" key="4">
    <source>
        <dbReference type="ARBA" id="ARBA00022525"/>
    </source>
</evidence>
<keyword evidence="19" id="KW-1133">Transmembrane helix</keyword>
<dbReference type="GO" id="GO:0007601">
    <property type="term" value="P:visual perception"/>
    <property type="evidence" value="ECO:0007669"/>
    <property type="project" value="InterPro"/>
</dbReference>
<keyword evidence="5" id="KW-0272">Extracellular matrix</keyword>
<comment type="subcellular location">
    <subcellularLocation>
        <location evidence="2">Cell projection</location>
        <location evidence="2">Cilium</location>
        <location evidence="2">Photoreceptor outer segment</location>
    </subcellularLocation>
    <subcellularLocation>
        <location evidence="1">Photoreceptor inner segment</location>
    </subcellularLocation>
    <subcellularLocation>
        <location evidence="3">Secreted</location>
        <location evidence="3">Extracellular space</location>
        <location evidence="3">Extracellular matrix</location>
        <location evidence="3">Interphotoreceptor matrix</location>
    </subcellularLocation>
</comment>
<dbReference type="GO" id="GO:0005540">
    <property type="term" value="F:hyaluronic acid binding"/>
    <property type="evidence" value="ECO:0007669"/>
    <property type="project" value="UniProtKB-KW"/>
</dbReference>
<feature type="transmembrane region" description="Helical" evidence="19">
    <location>
        <begin position="940"/>
        <end position="963"/>
    </location>
</feature>